<evidence type="ECO:0000313" key="2">
    <source>
        <dbReference type="EMBL" id="CAB0001483.1"/>
    </source>
</evidence>
<gene>
    <name evidence="2" type="ORF">NTEN_LOCUS7270</name>
</gene>
<feature type="region of interest" description="Disordered" evidence="1">
    <location>
        <begin position="30"/>
        <end position="59"/>
    </location>
</feature>
<sequence length="59" mass="6642">MSSAMSPVTSRRQDGRSLISYLHTLKRKASLNSQELQPRERQARSVSELLQLESSSPGR</sequence>
<evidence type="ECO:0000256" key="1">
    <source>
        <dbReference type="SAM" id="MobiDB-lite"/>
    </source>
</evidence>
<evidence type="ECO:0000313" key="3">
    <source>
        <dbReference type="Proteomes" id="UP000479000"/>
    </source>
</evidence>
<organism evidence="2 3">
    <name type="scientific">Nesidiocoris tenuis</name>
    <dbReference type="NCBI Taxonomy" id="355587"/>
    <lineage>
        <taxon>Eukaryota</taxon>
        <taxon>Metazoa</taxon>
        <taxon>Ecdysozoa</taxon>
        <taxon>Arthropoda</taxon>
        <taxon>Hexapoda</taxon>
        <taxon>Insecta</taxon>
        <taxon>Pterygota</taxon>
        <taxon>Neoptera</taxon>
        <taxon>Paraneoptera</taxon>
        <taxon>Hemiptera</taxon>
        <taxon>Heteroptera</taxon>
        <taxon>Panheteroptera</taxon>
        <taxon>Cimicomorpha</taxon>
        <taxon>Miridae</taxon>
        <taxon>Dicyphina</taxon>
        <taxon>Nesidiocoris</taxon>
    </lineage>
</organism>
<accession>A0A6H5GED5</accession>
<name>A0A6H5GED5_9HEMI</name>
<proteinExistence type="predicted"/>
<protein>
    <submittedName>
        <fullName evidence="2">Uncharacterized protein</fullName>
    </submittedName>
</protein>
<dbReference type="AlphaFoldDB" id="A0A6H5GED5"/>
<reference evidence="2 3" key="1">
    <citation type="submission" date="2020-02" db="EMBL/GenBank/DDBJ databases">
        <authorList>
            <person name="Ferguson B K."/>
        </authorList>
    </citation>
    <scope>NUCLEOTIDE SEQUENCE [LARGE SCALE GENOMIC DNA]</scope>
</reference>
<dbReference type="EMBL" id="CADCXU010010904">
    <property type="protein sequence ID" value="CAB0001483.1"/>
    <property type="molecule type" value="Genomic_DNA"/>
</dbReference>
<dbReference type="Proteomes" id="UP000479000">
    <property type="component" value="Unassembled WGS sequence"/>
</dbReference>
<feature type="compositionally biased region" description="Low complexity" evidence="1">
    <location>
        <begin position="45"/>
        <end position="59"/>
    </location>
</feature>
<feature type="non-terminal residue" evidence="2">
    <location>
        <position position="59"/>
    </location>
</feature>
<keyword evidence="3" id="KW-1185">Reference proteome</keyword>